<dbReference type="Pfam" id="PF08668">
    <property type="entry name" value="HDOD"/>
    <property type="match status" value="1"/>
</dbReference>
<dbReference type="Proteomes" id="UP000198771">
    <property type="component" value="Unassembled WGS sequence"/>
</dbReference>
<dbReference type="InterPro" id="IPR052340">
    <property type="entry name" value="RNase_Y/CdgJ"/>
</dbReference>
<dbReference type="PANTHER" id="PTHR33525:SF3">
    <property type="entry name" value="RIBONUCLEASE Y"/>
    <property type="match status" value="1"/>
</dbReference>
<dbReference type="Gene3D" id="1.10.3210.10">
    <property type="entry name" value="Hypothetical protein af1432"/>
    <property type="match status" value="1"/>
</dbReference>
<name>A0A1G6EH41_9BACT</name>
<dbReference type="NCBIfam" id="TIGR00277">
    <property type="entry name" value="HDIG"/>
    <property type="match status" value="1"/>
</dbReference>
<dbReference type="CDD" id="cd00077">
    <property type="entry name" value="HDc"/>
    <property type="match status" value="1"/>
</dbReference>
<dbReference type="RefSeq" id="WP_244148771.1">
    <property type="nucleotide sequence ID" value="NZ_FMXO01000018.1"/>
</dbReference>
<proteinExistence type="predicted"/>
<accession>A0A1G6EH41</accession>
<dbReference type="SUPFAM" id="SSF109604">
    <property type="entry name" value="HD-domain/PDEase-like"/>
    <property type="match status" value="1"/>
</dbReference>
<reference evidence="2 3" key="1">
    <citation type="submission" date="2016-10" db="EMBL/GenBank/DDBJ databases">
        <authorList>
            <person name="de Groot N.N."/>
        </authorList>
    </citation>
    <scope>NUCLEOTIDE SEQUENCE [LARGE SCALE GENOMIC DNA]</scope>
    <source>
        <strain evidence="2 3">ASO4-2</strain>
    </source>
</reference>
<organism evidence="2 3">
    <name type="scientific">Desulfonatronum thiosulfatophilum</name>
    <dbReference type="NCBI Taxonomy" id="617002"/>
    <lineage>
        <taxon>Bacteria</taxon>
        <taxon>Pseudomonadati</taxon>
        <taxon>Thermodesulfobacteriota</taxon>
        <taxon>Desulfovibrionia</taxon>
        <taxon>Desulfovibrionales</taxon>
        <taxon>Desulfonatronaceae</taxon>
        <taxon>Desulfonatronum</taxon>
    </lineage>
</organism>
<evidence type="ECO:0000259" key="1">
    <source>
        <dbReference type="PROSITE" id="PS51833"/>
    </source>
</evidence>
<protein>
    <submittedName>
        <fullName evidence="2">HDIG domain-containing protein</fullName>
    </submittedName>
</protein>
<sequence length="405" mass="44932">MIRVCTEYLLPGMILARKIPGVDGTTFLEAGVLLSDEQIQLLKEFGLSAVSVRLPVEMDFEAETARQAELHSRNFFVFVDPDHEAFKGLFHIAVERTARAISSGWEVPCESALRAKNMEHLSDLFIKDVGNAAEIVRHEVGLASFPDIYFKIREVLDNPKSSAHDIANVVNTDVGISAKLLKLVNSPLFGFSSTIDSVSRAVSLLGVHEVSFLALGISTINYFKNIPPELMDMRTFWRHSLRCAVFANLIAMKLGLPAERYFTAGLLHDVGRLIIFKNMAYASVEALLLARTDMVPLVEAENTILEYNHADVGRLLLEEWDFPSALKDLIAHHHHPELAVDRKGAVVVQLADIMANVAEISSGGLYSLPGMSREDWQLLGLDPHALSSLMKLHDRHFDEITAALL</sequence>
<evidence type="ECO:0000313" key="2">
    <source>
        <dbReference type="EMBL" id="SDB56702.1"/>
    </source>
</evidence>
<keyword evidence="3" id="KW-1185">Reference proteome</keyword>
<gene>
    <name evidence="2" type="ORF">SAMN05660653_02835</name>
</gene>
<dbReference type="InterPro" id="IPR013976">
    <property type="entry name" value="HDOD"/>
</dbReference>
<dbReference type="InterPro" id="IPR006675">
    <property type="entry name" value="HDIG_dom"/>
</dbReference>
<dbReference type="AlphaFoldDB" id="A0A1G6EH41"/>
<evidence type="ECO:0000313" key="3">
    <source>
        <dbReference type="Proteomes" id="UP000198771"/>
    </source>
</evidence>
<dbReference type="InterPro" id="IPR003607">
    <property type="entry name" value="HD/PDEase_dom"/>
</dbReference>
<dbReference type="PROSITE" id="PS51833">
    <property type="entry name" value="HDOD"/>
    <property type="match status" value="1"/>
</dbReference>
<dbReference type="STRING" id="617002.SAMN05660653_02835"/>
<dbReference type="EMBL" id="FMXO01000018">
    <property type="protein sequence ID" value="SDB56702.1"/>
    <property type="molecule type" value="Genomic_DNA"/>
</dbReference>
<feature type="domain" description="HDOD" evidence="1">
    <location>
        <begin position="142"/>
        <end position="336"/>
    </location>
</feature>
<dbReference type="PANTHER" id="PTHR33525">
    <property type="match status" value="1"/>
</dbReference>